<proteinExistence type="predicted"/>
<sequence>MARAHIITHHSKNR</sequence>
<keyword evidence="2" id="KW-1185">Reference proteome</keyword>
<comment type="caution">
    <text evidence="1">The sequence shown here is derived from an EMBL/GenBank/DDBJ whole genome shotgun (WGS) entry which is preliminary data.</text>
</comment>
<dbReference type="EMBL" id="LWDX02064055">
    <property type="protein sequence ID" value="OEL16102.1"/>
    <property type="molecule type" value="Genomic_DNA"/>
</dbReference>
<dbReference type="Proteomes" id="UP000095767">
    <property type="component" value="Unassembled WGS sequence"/>
</dbReference>
<accession>A0A1E5UT59</accession>
<organism evidence="1 2">
    <name type="scientific">Dichanthelium oligosanthes</name>
    <dbReference type="NCBI Taxonomy" id="888268"/>
    <lineage>
        <taxon>Eukaryota</taxon>
        <taxon>Viridiplantae</taxon>
        <taxon>Streptophyta</taxon>
        <taxon>Embryophyta</taxon>
        <taxon>Tracheophyta</taxon>
        <taxon>Spermatophyta</taxon>
        <taxon>Magnoliopsida</taxon>
        <taxon>Liliopsida</taxon>
        <taxon>Poales</taxon>
        <taxon>Poaceae</taxon>
        <taxon>PACMAD clade</taxon>
        <taxon>Panicoideae</taxon>
        <taxon>Panicodae</taxon>
        <taxon>Paniceae</taxon>
        <taxon>Dichantheliinae</taxon>
        <taxon>Dichanthelium</taxon>
    </lineage>
</organism>
<reference evidence="1 2" key="1">
    <citation type="submission" date="2016-09" db="EMBL/GenBank/DDBJ databases">
        <title>The draft genome of Dichanthelium oligosanthes: A C3 panicoid grass species.</title>
        <authorList>
            <person name="Studer A.J."/>
            <person name="Schnable J.C."/>
            <person name="Brutnell T.P."/>
        </authorList>
    </citation>
    <scope>NUCLEOTIDE SEQUENCE [LARGE SCALE GENOMIC DNA]</scope>
    <source>
        <strain evidence="2">cv. Kellogg 1175</strain>
        <tissue evidence="1">Leaf</tissue>
    </source>
</reference>
<gene>
    <name evidence="1" type="ORF">BAE44_0022879</name>
</gene>
<evidence type="ECO:0000313" key="1">
    <source>
        <dbReference type="EMBL" id="OEL16102.1"/>
    </source>
</evidence>
<name>A0A1E5UT59_9POAL</name>
<evidence type="ECO:0000313" key="2">
    <source>
        <dbReference type="Proteomes" id="UP000095767"/>
    </source>
</evidence>
<protein>
    <submittedName>
        <fullName evidence="1">Uncharacterized protein</fullName>
    </submittedName>
</protein>